<dbReference type="EMBL" id="CP065673">
    <property type="protein sequence ID" value="QPS20400.1"/>
    <property type="molecule type" value="Genomic_DNA"/>
</dbReference>
<dbReference type="OrthoDB" id="9801954at2"/>
<protein>
    <submittedName>
        <fullName evidence="2">Glycosyltransferase family 2 protein</fullName>
    </submittedName>
    <submittedName>
        <fullName evidence="4">N-glycosyltransferase</fullName>
    </submittedName>
</protein>
<reference evidence="2 5" key="1">
    <citation type="submission" date="2017-11" db="EMBL/GenBank/DDBJ databases">
        <title>Genome sequence of the oocydin A producing rhizobacterium Serratia plymuthica 4Rx5.</title>
        <authorList>
            <person name="Matilla M.A."/>
            <person name="Udaondo Z."/>
            <person name="Salmond G.P.C."/>
        </authorList>
    </citation>
    <scope>NUCLEOTIDE SEQUENCE [LARGE SCALE GENOMIC DNA]</scope>
    <source>
        <strain evidence="2 5">4Rx5</strain>
    </source>
</reference>
<evidence type="ECO:0000313" key="7">
    <source>
        <dbReference type="Proteomes" id="UP000594967"/>
    </source>
</evidence>
<dbReference type="EMBL" id="LS483469">
    <property type="protein sequence ID" value="SQI42262.1"/>
    <property type="molecule type" value="Genomic_DNA"/>
</dbReference>
<evidence type="ECO:0000313" key="4">
    <source>
        <dbReference type="EMBL" id="SQI42262.1"/>
    </source>
</evidence>
<dbReference type="AlphaFoldDB" id="A0A2X4V6A7"/>
<dbReference type="RefSeq" id="WP_004945816.1">
    <property type="nucleotide sequence ID" value="NZ_CAMISH010000001.1"/>
</dbReference>
<reference evidence="3 7" key="3">
    <citation type="submission" date="2020-12" db="EMBL/GenBank/DDBJ databases">
        <title>FDA dAtabase for Regulatory Grade micrObial Sequences (FDA-ARGOS): Supporting development and validation of Infectious Disease Dx tests.</title>
        <authorList>
            <person name="Sproer C."/>
            <person name="Gronow S."/>
            <person name="Severitt S."/>
            <person name="Schroder I."/>
            <person name="Tallon L."/>
            <person name="Sadzewicz L."/>
            <person name="Zhao X."/>
            <person name="Boylan J."/>
            <person name="Ott S."/>
            <person name="Bowen H."/>
            <person name="Vavikolanu K."/>
            <person name="Mehta A."/>
            <person name="Aluvathingal J."/>
            <person name="Nadendla S."/>
            <person name="Lowell S."/>
            <person name="Myers T."/>
            <person name="Yan Y."/>
            <person name="Sichtig H."/>
        </authorList>
    </citation>
    <scope>NUCLEOTIDE SEQUENCE [LARGE SCALE GENOMIC DNA]</scope>
    <source>
        <strain evidence="3 7">FDAARGOS_907</strain>
    </source>
</reference>
<dbReference type="InterPro" id="IPR050256">
    <property type="entry name" value="Glycosyltransferase_2"/>
</dbReference>
<evidence type="ECO:0000313" key="3">
    <source>
        <dbReference type="EMBL" id="QPS20400.1"/>
    </source>
</evidence>
<gene>
    <name evidence="2" type="ORF">CT690_04135</name>
    <name evidence="3" type="ORF">I6G64_23070</name>
    <name evidence="4" type="ORF">NCTC12961_03564</name>
</gene>
<evidence type="ECO:0000313" key="2">
    <source>
        <dbReference type="EMBL" id="PYD40487.1"/>
    </source>
</evidence>
<dbReference type="EMBL" id="PESE01000001">
    <property type="protein sequence ID" value="PYD40487.1"/>
    <property type="molecule type" value="Genomic_DNA"/>
</dbReference>
<keyword evidence="7" id="KW-1185">Reference proteome</keyword>
<dbReference type="CDD" id="cd00761">
    <property type="entry name" value="Glyco_tranf_GTA_type"/>
    <property type="match status" value="1"/>
</dbReference>
<keyword evidence="4" id="KW-0808">Transferase</keyword>
<evidence type="ECO:0000313" key="5">
    <source>
        <dbReference type="Proteomes" id="UP000248196"/>
    </source>
</evidence>
<accession>A0A2X4V6A7</accession>
<dbReference type="PANTHER" id="PTHR48090">
    <property type="entry name" value="UNDECAPRENYL-PHOSPHATE 4-DEOXY-4-FORMAMIDO-L-ARABINOSE TRANSFERASE-RELATED"/>
    <property type="match status" value="1"/>
</dbReference>
<dbReference type="STRING" id="82996.ADP72_21710"/>
<feature type="domain" description="Glycosyltransferase 2-like" evidence="1">
    <location>
        <begin position="4"/>
        <end position="132"/>
    </location>
</feature>
<organism evidence="4 6">
    <name type="scientific">Serratia plymuthica</name>
    <dbReference type="NCBI Taxonomy" id="82996"/>
    <lineage>
        <taxon>Bacteria</taxon>
        <taxon>Pseudomonadati</taxon>
        <taxon>Pseudomonadota</taxon>
        <taxon>Gammaproteobacteria</taxon>
        <taxon>Enterobacterales</taxon>
        <taxon>Yersiniaceae</taxon>
        <taxon>Serratia</taxon>
    </lineage>
</organism>
<dbReference type="SUPFAM" id="SSF53448">
    <property type="entry name" value="Nucleotide-diphospho-sugar transferases"/>
    <property type="match status" value="1"/>
</dbReference>
<dbReference type="InterPro" id="IPR029044">
    <property type="entry name" value="Nucleotide-diphossugar_trans"/>
</dbReference>
<dbReference type="InterPro" id="IPR001173">
    <property type="entry name" value="Glyco_trans_2-like"/>
</dbReference>
<name>A0A2X4V6A7_SERPL</name>
<dbReference type="Gene3D" id="3.90.550.10">
    <property type="entry name" value="Spore Coat Polysaccharide Biosynthesis Protein SpsA, Chain A"/>
    <property type="match status" value="1"/>
</dbReference>
<proteinExistence type="predicted"/>
<evidence type="ECO:0000313" key="6">
    <source>
        <dbReference type="Proteomes" id="UP000248897"/>
    </source>
</evidence>
<dbReference type="Proteomes" id="UP000594967">
    <property type="component" value="Chromosome"/>
</dbReference>
<dbReference type="Proteomes" id="UP000248897">
    <property type="component" value="Chromosome 1"/>
</dbReference>
<evidence type="ECO:0000259" key="1">
    <source>
        <dbReference type="Pfam" id="PF00535"/>
    </source>
</evidence>
<dbReference type="Proteomes" id="UP000248196">
    <property type="component" value="Unassembled WGS sequence"/>
</dbReference>
<dbReference type="Pfam" id="PF00535">
    <property type="entry name" value="Glycos_transf_2"/>
    <property type="match status" value="1"/>
</dbReference>
<dbReference type="GO" id="GO:0016740">
    <property type="term" value="F:transferase activity"/>
    <property type="evidence" value="ECO:0007669"/>
    <property type="project" value="UniProtKB-KW"/>
</dbReference>
<reference evidence="4 6" key="2">
    <citation type="submission" date="2018-06" db="EMBL/GenBank/DDBJ databases">
        <authorList>
            <consortium name="Pathogen Informatics"/>
            <person name="Doyle S."/>
        </authorList>
    </citation>
    <scope>NUCLEOTIDE SEQUENCE [LARGE SCALE GENOMIC DNA]</scope>
    <source>
        <strain evidence="4 6">NCTC12961</strain>
    </source>
</reference>
<sequence length="301" mass="34300">MDLSIVMPAFNNSASLAATLVRMTNACFGFDYEIIVVDDASEPEELEKMRSLLAANRRARLHENKVRSNTAASCNTGFRLARAEVVFFLEPEDFFSTNYIIRRLKRHQDTRLDIVFGNYSTVNDKNIRSYRFDYKEGATGADFLFLDMGDIRTSAISLRKKDDRRFLFPEFLYKYQDWGFLVNATNLGARVAFDEGLGVFIRCGDAATDRSRMNIDASEQFIDAYLNASGRYISGFASKHLLASLYSENLQAFNYYSSRAEHHALSSKFKAIKLYGDCLARLGLFPLGGRLLRTAREGFRR</sequence>